<evidence type="ECO:0000313" key="4">
    <source>
        <dbReference type="EMBL" id="GAG29087.1"/>
    </source>
</evidence>
<organism evidence="4">
    <name type="scientific">marine sediment metagenome</name>
    <dbReference type="NCBI Taxonomy" id="412755"/>
    <lineage>
        <taxon>unclassified sequences</taxon>
        <taxon>metagenomes</taxon>
        <taxon>ecological metagenomes</taxon>
    </lineage>
</organism>
<reference evidence="4" key="1">
    <citation type="journal article" date="2014" name="Front. Microbiol.">
        <title>High frequency of phylogenetically diverse reductive dehalogenase-homologous genes in deep subseafloor sedimentary metagenomes.</title>
        <authorList>
            <person name="Kawai M."/>
            <person name="Futagami T."/>
            <person name="Toyoda A."/>
            <person name="Takaki Y."/>
            <person name="Nishi S."/>
            <person name="Hori S."/>
            <person name="Arai W."/>
            <person name="Tsubouchi T."/>
            <person name="Morono Y."/>
            <person name="Uchiyama I."/>
            <person name="Ito T."/>
            <person name="Fujiyama A."/>
            <person name="Inagaki F."/>
            <person name="Takami H."/>
        </authorList>
    </citation>
    <scope>NUCLEOTIDE SEQUENCE</scope>
    <source>
        <strain evidence="4">Expedition CK06-06</strain>
    </source>
</reference>
<proteinExistence type="inferred from homology"/>
<dbReference type="Pfam" id="PF00884">
    <property type="entry name" value="Sulfatase"/>
    <property type="match status" value="1"/>
</dbReference>
<dbReference type="PANTHER" id="PTHR42693:SF53">
    <property type="entry name" value="ENDO-4-O-SULFATASE"/>
    <property type="match status" value="1"/>
</dbReference>
<evidence type="ECO:0000256" key="2">
    <source>
        <dbReference type="ARBA" id="ARBA00022801"/>
    </source>
</evidence>
<dbReference type="EMBL" id="BARS01045046">
    <property type="protein sequence ID" value="GAG29087.1"/>
    <property type="molecule type" value="Genomic_DNA"/>
</dbReference>
<evidence type="ECO:0000256" key="1">
    <source>
        <dbReference type="ARBA" id="ARBA00008779"/>
    </source>
</evidence>
<comment type="similarity">
    <text evidence="1">Belongs to the sulfatase family.</text>
</comment>
<feature type="non-terminal residue" evidence="4">
    <location>
        <position position="248"/>
    </location>
</feature>
<gene>
    <name evidence="4" type="ORF">S01H1_67973</name>
</gene>
<feature type="domain" description="Sulfatase N-terminal" evidence="3">
    <location>
        <begin position="7"/>
        <end position="206"/>
    </location>
</feature>
<evidence type="ECO:0000259" key="3">
    <source>
        <dbReference type="Pfam" id="PF00884"/>
    </source>
</evidence>
<dbReference type="PANTHER" id="PTHR42693">
    <property type="entry name" value="ARYLSULFATASE FAMILY MEMBER"/>
    <property type="match status" value="1"/>
</dbReference>
<dbReference type="SUPFAM" id="SSF53649">
    <property type="entry name" value="Alkaline phosphatase-like"/>
    <property type="match status" value="1"/>
</dbReference>
<dbReference type="AlphaFoldDB" id="X0X0Y5"/>
<name>X0X0Y5_9ZZZZ</name>
<comment type="caution">
    <text evidence="4">The sequence shown here is derived from an EMBL/GenBank/DDBJ whole genome shotgun (WGS) entry which is preliminary data.</text>
</comment>
<protein>
    <recommendedName>
        <fullName evidence="3">Sulfatase N-terminal domain-containing protein</fullName>
    </recommendedName>
</protein>
<dbReference type="InterPro" id="IPR000917">
    <property type="entry name" value="Sulfatase_N"/>
</dbReference>
<feature type="non-terminal residue" evidence="4">
    <location>
        <position position="1"/>
    </location>
</feature>
<keyword evidence="2" id="KW-0378">Hydrolase</keyword>
<dbReference type="InterPro" id="IPR050738">
    <property type="entry name" value="Sulfatase"/>
</dbReference>
<sequence>HAHFYYPEYLWKNDEKFPLTGNDGFSGQYTHDVIMTEALKFVRSHREQPFFLYLPLTIPHYELLVPDDSLEEYRGRFPETPYLGRGPRAGYPRDYAAQATPRAALAAMITRMDRDVGRLLETLKQNQLDRNTIVFFTSDNGAAQGAADIPFFDACGPLRGSKGTLYEGGLRVPTIVRWPGKISPGTVSEHVWSFADLLPTLAELAGTRAPTGLDGLSLVPTLLGETTAGRKQQQHRALYWEYPSRNKP</sequence>
<dbReference type="GO" id="GO:0004065">
    <property type="term" value="F:arylsulfatase activity"/>
    <property type="evidence" value="ECO:0007669"/>
    <property type="project" value="TreeGrafter"/>
</dbReference>
<dbReference type="InterPro" id="IPR017850">
    <property type="entry name" value="Alkaline_phosphatase_core_sf"/>
</dbReference>
<dbReference type="Gene3D" id="3.40.720.10">
    <property type="entry name" value="Alkaline Phosphatase, subunit A"/>
    <property type="match status" value="1"/>
</dbReference>
<accession>X0X0Y5</accession>